<reference evidence="3" key="1">
    <citation type="submission" date="2015-06" db="EMBL/GenBank/DDBJ databases">
        <title>Expansion of signal transduction pathways in fungi by whole-genome duplication.</title>
        <authorList>
            <consortium name="DOE Joint Genome Institute"/>
            <person name="Corrochano L.M."/>
            <person name="Kuo A."/>
            <person name="Marcet-Houben M."/>
            <person name="Polaino S."/>
            <person name="Salamov A."/>
            <person name="Villalobos J.M."/>
            <person name="Alvarez M.I."/>
            <person name="Avalos J."/>
            <person name="Benito E.P."/>
            <person name="Benoit I."/>
            <person name="Burger G."/>
            <person name="Camino L.P."/>
            <person name="Canovas D."/>
            <person name="Cerda-Olmedo E."/>
            <person name="Cheng J.-F."/>
            <person name="Dominguez A."/>
            <person name="Elias M."/>
            <person name="Eslava A.P."/>
            <person name="Glaser F."/>
            <person name="Grimwood J."/>
            <person name="Gutierrez G."/>
            <person name="Heitman J."/>
            <person name="Henrissat B."/>
            <person name="Iturriaga E.A."/>
            <person name="Lang B.F."/>
            <person name="Lavin J.L."/>
            <person name="Lee S."/>
            <person name="Li W."/>
            <person name="Lindquist E."/>
            <person name="Lopez-Garcia S."/>
            <person name="Luque E.M."/>
            <person name="Marcos A.T."/>
            <person name="Martin J."/>
            <person name="McCluskey K."/>
            <person name="Medina H.R."/>
            <person name="Miralles-Duran A."/>
            <person name="Miyazaki A."/>
            <person name="Munoz-Torres E."/>
            <person name="Oguiza J.A."/>
            <person name="Ohm R."/>
            <person name="Olmedo M."/>
            <person name="Orejas M."/>
            <person name="Ortiz-Castellanos L."/>
            <person name="Pisabarro A.G."/>
            <person name="Rodriguez-Romero J."/>
            <person name="Ruiz-Herrera J."/>
            <person name="Ruiz-Vazquez R."/>
            <person name="Sanz C."/>
            <person name="Schackwitz W."/>
            <person name="Schmutz J."/>
            <person name="Shahriari M."/>
            <person name="Shelest E."/>
            <person name="Silva-Franco F."/>
            <person name="Soanes D."/>
            <person name="Syed K."/>
            <person name="Tagua V.G."/>
            <person name="Talbot N.J."/>
            <person name="Thon M."/>
            <person name="De vries R.P."/>
            <person name="Wiebenga A."/>
            <person name="Yadav J.S."/>
            <person name="Braun E.L."/>
            <person name="Baker S."/>
            <person name="Garre V."/>
            <person name="Horwitz B."/>
            <person name="Torres-Martinez S."/>
            <person name="Idnurm A."/>
            <person name="Herrera-Estrella A."/>
            <person name="Gabaldon T."/>
            <person name="Grigoriev I.V."/>
        </authorList>
    </citation>
    <scope>NUCLEOTIDE SEQUENCE [LARGE SCALE GENOMIC DNA]</scope>
    <source>
        <strain evidence="3">NRRL 1555(-)</strain>
    </source>
</reference>
<feature type="region of interest" description="Disordered" evidence="1">
    <location>
        <begin position="304"/>
        <end position="330"/>
    </location>
</feature>
<sequence>MSVLSQNSLSVTIQSDSTTTLRLYRQQAKAITSRAPIPYGTIPKRKPKAELIEKEKISTESWIDRAPSVLMAFVQSVLNRKPEPEPQTPAPRLGFMPRSPPKTQVFTSPLAVIAPVSSPIAYDHHDDDYGQESSQPSVSCLSTSSGSCTSTTSSCGSLTSSLDSSASEDSCSTVDDDDLVSIIRLNNPITTNTDANINISTNNLHNNNNNNSMTTTALSDILCDHYIQRYSAASCSADPDTPEAASSISDNLDVPLETFGVFEAPLHTIETNPRDENWYIWEILQTPKEWTRVDPAALKDHHEQQFIGWRESDKQKAKKNKSKNKNNNKQDTIIACNSNSNNNSDCTVDAADSITTILPLKSQSQKRSEYPEMGRTCHATPQAQPQSQVQAQVQVQAQAQAQAHPHQQPTKVTVTAATGTQTLPPLGTPTEQSEQSEQIERIEPDSLSSHVRAVRANESHLRMIVAEVNMMRANKIVCPLKPRAFLAKRSDRFLSRQPTPLRNEVPGHENANENENGDSSCRPAFLLNTLLCQDRLSMSKSTSKQYLQSFSPKTTTKTTKTISPSESSSLSPSYYTTVQA</sequence>
<dbReference type="AlphaFoldDB" id="A0A167NTR7"/>
<dbReference type="PANTHER" id="PTHR16148">
    <property type="entry name" value="NF-KAPPA-B-REPRESSING FACTOR-RELATED"/>
    <property type="match status" value="1"/>
</dbReference>
<evidence type="ECO:0000313" key="2">
    <source>
        <dbReference type="EMBL" id="OAD76588.1"/>
    </source>
</evidence>
<dbReference type="RefSeq" id="XP_018294628.1">
    <property type="nucleotide sequence ID" value="XM_018430739.1"/>
</dbReference>
<feature type="compositionally biased region" description="Basic and acidic residues" evidence="1">
    <location>
        <begin position="304"/>
        <end position="315"/>
    </location>
</feature>
<organism evidence="2 3">
    <name type="scientific">Phycomyces blakesleeanus (strain ATCC 8743b / DSM 1359 / FGSC 10004 / NBRC 33097 / NRRL 1555)</name>
    <dbReference type="NCBI Taxonomy" id="763407"/>
    <lineage>
        <taxon>Eukaryota</taxon>
        <taxon>Fungi</taxon>
        <taxon>Fungi incertae sedis</taxon>
        <taxon>Mucoromycota</taxon>
        <taxon>Mucoromycotina</taxon>
        <taxon>Mucoromycetes</taxon>
        <taxon>Mucorales</taxon>
        <taxon>Phycomycetaceae</taxon>
        <taxon>Phycomyces</taxon>
    </lineage>
</organism>
<dbReference type="Proteomes" id="UP000077315">
    <property type="component" value="Unassembled WGS sequence"/>
</dbReference>
<feature type="region of interest" description="Disordered" evidence="1">
    <location>
        <begin position="420"/>
        <end position="447"/>
    </location>
</feature>
<dbReference type="InParanoid" id="A0A167NTR7"/>
<gene>
    <name evidence="2" type="ORF">PHYBLDRAFT_142104</name>
</gene>
<accession>A0A167NTR7</accession>
<dbReference type="OrthoDB" id="5573882at2759"/>
<feature type="region of interest" description="Disordered" evidence="1">
    <location>
        <begin position="362"/>
        <end position="388"/>
    </location>
</feature>
<dbReference type="VEuPathDB" id="FungiDB:PHYBLDRAFT_142104"/>
<keyword evidence="3" id="KW-1185">Reference proteome</keyword>
<dbReference type="PANTHER" id="PTHR16148:SF14">
    <property type="entry name" value="MYND-TYPE DOMAIN-CONTAINING PROTEIN"/>
    <property type="match status" value="1"/>
</dbReference>
<feature type="region of interest" description="Disordered" evidence="1">
    <location>
        <begin position="496"/>
        <end position="520"/>
    </location>
</feature>
<feature type="region of interest" description="Disordered" evidence="1">
    <location>
        <begin position="543"/>
        <end position="580"/>
    </location>
</feature>
<evidence type="ECO:0000256" key="1">
    <source>
        <dbReference type="SAM" id="MobiDB-lite"/>
    </source>
</evidence>
<feature type="compositionally biased region" description="Low complexity" evidence="1">
    <location>
        <begin position="551"/>
        <end position="580"/>
    </location>
</feature>
<protein>
    <submittedName>
        <fullName evidence="2">Uncharacterized protein</fullName>
    </submittedName>
</protein>
<feature type="compositionally biased region" description="Basic residues" evidence="1">
    <location>
        <begin position="316"/>
        <end position="326"/>
    </location>
</feature>
<feature type="region of interest" description="Disordered" evidence="1">
    <location>
        <begin position="123"/>
        <end position="142"/>
    </location>
</feature>
<evidence type="ECO:0000313" key="3">
    <source>
        <dbReference type="Proteomes" id="UP000077315"/>
    </source>
</evidence>
<name>A0A167NTR7_PHYB8</name>
<proteinExistence type="predicted"/>
<dbReference type="GeneID" id="28991645"/>
<dbReference type="EMBL" id="KV440975">
    <property type="protein sequence ID" value="OAD76588.1"/>
    <property type="molecule type" value="Genomic_DNA"/>
</dbReference>
<feature type="compositionally biased region" description="Low complexity" evidence="1">
    <location>
        <begin position="420"/>
        <end position="436"/>
    </location>
</feature>